<dbReference type="InterPro" id="IPR044887">
    <property type="entry name" value="SoDot-IcmSS_sf"/>
</dbReference>
<dbReference type="Proteomes" id="UP000254720">
    <property type="component" value="Unassembled WGS sequence"/>
</dbReference>
<dbReference type="EMBL" id="QQAX01000026">
    <property type="protein sequence ID" value="RDI39830.1"/>
    <property type="molecule type" value="Genomic_DNA"/>
</dbReference>
<comment type="caution">
    <text evidence="1">The sequence shown here is derived from an EMBL/GenBank/DDBJ whole genome shotgun (WGS) entry which is preliminary data.</text>
</comment>
<dbReference type="AlphaFoldDB" id="A0A370G9E4"/>
<gene>
    <name evidence="1" type="ORF">C8D86_1262</name>
</gene>
<dbReference type="Pfam" id="PF16848">
    <property type="entry name" value="SoDot-IcmSS"/>
    <property type="match status" value="1"/>
</dbReference>
<evidence type="ECO:0000313" key="1">
    <source>
        <dbReference type="EMBL" id="RDI39830.1"/>
    </source>
</evidence>
<dbReference type="Gene3D" id="1.20.1440.330">
    <property type="match status" value="1"/>
</dbReference>
<reference evidence="1 2" key="1">
    <citation type="submission" date="2018-07" db="EMBL/GenBank/DDBJ databases">
        <title>Genomic Encyclopedia of Type Strains, Phase IV (KMG-IV): sequencing the most valuable type-strain genomes for metagenomic binning, comparative biology and taxonomic classification.</title>
        <authorList>
            <person name="Goeker M."/>
        </authorList>
    </citation>
    <scope>NUCLEOTIDE SEQUENCE [LARGE SCALE GENOMIC DNA]</scope>
    <source>
        <strain evidence="1 2">DSM 16500</strain>
    </source>
</reference>
<sequence length="293" mass="33343">MPFQFLSFQKIQENYIALGSAVLKKHGAEEDLSKLPKARLDQLKMLDAIFKVLEEANANTLKDEEKAKIATGALLYVRKQVRNEHSRLRPELLITSALFNGLHPAIGVSTNNALDKEAEKDALIAFQRFAVAQQFKEFNFPHLKEGHTKKRLVADIEEFDRSKLKKTKLEEKPVKLKHRDIEAPEHYLDEEAKKKFQTYSKLAQSFTAIQGSTQLGLKETETVVKQADLELSPENAADMTPAGKQMYADVVQKREAAKTSVRNIFNSQVRPQIEARRKLDEEEVKHTVSMMKA</sequence>
<organism evidence="1 2">
    <name type="scientific">Aquicella lusitana</name>
    <dbReference type="NCBI Taxonomy" id="254246"/>
    <lineage>
        <taxon>Bacteria</taxon>
        <taxon>Pseudomonadati</taxon>
        <taxon>Pseudomonadota</taxon>
        <taxon>Gammaproteobacteria</taxon>
        <taxon>Legionellales</taxon>
        <taxon>Coxiellaceae</taxon>
        <taxon>Aquicella</taxon>
    </lineage>
</organism>
<name>A0A370G9E4_9COXI</name>
<proteinExistence type="predicted"/>
<protein>
    <submittedName>
        <fullName evidence="1">Putative substrate of the Dot/Icm secretion system</fullName>
    </submittedName>
</protein>
<dbReference type="InterPro" id="IPR031758">
    <property type="entry name" value="SoDot-IcmSS"/>
</dbReference>
<accession>A0A370G9E4</accession>
<dbReference type="RefSeq" id="WP_114835190.1">
    <property type="nucleotide sequence ID" value="NZ_LR699114.1"/>
</dbReference>
<keyword evidence="2" id="KW-1185">Reference proteome</keyword>
<evidence type="ECO:0000313" key="2">
    <source>
        <dbReference type="Proteomes" id="UP000254720"/>
    </source>
</evidence>